<proteinExistence type="predicted"/>
<keyword evidence="2" id="KW-1185">Reference proteome</keyword>
<name>A0AAE0EM92_9CHLO</name>
<protein>
    <submittedName>
        <fullName evidence="1">Uncharacterized protein</fullName>
    </submittedName>
</protein>
<dbReference type="AlphaFoldDB" id="A0AAE0EM92"/>
<gene>
    <name evidence="1" type="ORF">CYMTET_56147</name>
</gene>
<comment type="caution">
    <text evidence="1">The sequence shown here is derived from an EMBL/GenBank/DDBJ whole genome shotgun (WGS) entry which is preliminary data.</text>
</comment>
<dbReference type="Proteomes" id="UP001190700">
    <property type="component" value="Unassembled WGS sequence"/>
</dbReference>
<evidence type="ECO:0000313" key="2">
    <source>
        <dbReference type="Proteomes" id="UP001190700"/>
    </source>
</evidence>
<evidence type="ECO:0000313" key="1">
    <source>
        <dbReference type="EMBL" id="KAK3233571.1"/>
    </source>
</evidence>
<accession>A0AAE0EM92</accession>
<organism evidence="1 2">
    <name type="scientific">Cymbomonas tetramitiformis</name>
    <dbReference type="NCBI Taxonomy" id="36881"/>
    <lineage>
        <taxon>Eukaryota</taxon>
        <taxon>Viridiplantae</taxon>
        <taxon>Chlorophyta</taxon>
        <taxon>Pyramimonadophyceae</taxon>
        <taxon>Pyramimonadales</taxon>
        <taxon>Pyramimonadaceae</taxon>
        <taxon>Cymbomonas</taxon>
    </lineage>
</organism>
<dbReference type="EMBL" id="LGRX02035676">
    <property type="protein sequence ID" value="KAK3233571.1"/>
    <property type="molecule type" value="Genomic_DNA"/>
</dbReference>
<reference evidence="1 2" key="1">
    <citation type="journal article" date="2015" name="Genome Biol. Evol.">
        <title>Comparative Genomics of a Bacterivorous Green Alga Reveals Evolutionary Causalities and Consequences of Phago-Mixotrophic Mode of Nutrition.</title>
        <authorList>
            <person name="Burns J.A."/>
            <person name="Paasch A."/>
            <person name="Narechania A."/>
            <person name="Kim E."/>
        </authorList>
    </citation>
    <scope>NUCLEOTIDE SEQUENCE [LARGE SCALE GENOMIC DNA]</scope>
    <source>
        <strain evidence="1 2">PLY_AMNH</strain>
    </source>
</reference>
<sequence length="69" mass="7738">MLYGIISGYFALQQQQLLLLQMRVFHDLRPPLQLLLLLSTTWSSTVRFRSAHLKDPLELVGAAAGSEAL</sequence>